<reference evidence="2 3" key="1">
    <citation type="submission" date="2014-04" db="EMBL/GenBank/DDBJ databases">
        <authorList>
            <consortium name="International Citrus Genome Consortium"/>
            <person name="Gmitter F."/>
            <person name="Chen C."/>
            <person name="Farmerie W."/>
            <person name="Harkins T."/>
            <person name="Desany B."/>
            <person name="Mohiuddin M."/>
            <person name="Kodira C."/>
            <person name="Borodovsky M."/>
            <person name="Lomsadze A."/>
            <person name="Burns P."/>
            <person name="Jenkins J."/>
            <person name="Prochnik S."/>
            <person name="Shu S."/>
            <person name="Chapman J."/>
            <person name="Pitluck S."/>
            <person name="Schmutz J."/>
            <person name="Rokhsar D."/>
        </authorList>
    </citation>
    <scope>NUCLEOTIDE SEQUENCE</scope>
</reference>
<evidence type="ECO:0000313" key="3">
    <source>
        <dbReference type="Proteomes" id="UP000027120"/>
    </source>
</evidence>
<protein>
    <submittedName>
        <fullName evidence="2">Uncharacterized protein</fullName>
    </submittedName>
</protein>
<dbReference type="Proteomes" id="UP000027120">
    <property type="component" value="Unassembled WGS sequence"/>
</dbReference>
<dbReference type="EMBL" id="KK785573">
    <property type="protein sequence ID" value="KDO41724.1"/>
    <property type="molecule type" value="Genomic_DNA"/>
</dbReference>
<name>A0A067DFK1_CITSI</name>
<evidence type="ECO:0000313" key="2">
    <source>
        <dbReference type="EMBL" id="KDO41724.1"/>
    </source>
</evidence>
<keyword evidence="3" id="KW-1185">Reference proteome</keyword>
<organism evidence="2 3">
    <name type="scientific">Citrus sinensis</name>
    <name type="common">Sweet orange</name>
    <name type="synonym">Citrus aurantium var. sinensis</name>
    <dbReference type="NCBI Taxonomy" id="2711"/>
    <lineage>
        <taxon>Eukaryota</taxon>
        <taxon>Viridiplantae</taxon>
        <taxon>Streptophyta</taxon>
        <taxon>Embryophyta</taxon>
        <taxon>Tracheophyta</taxon>
        <taxon>Spermatophyta</taxon>
        <taxon>Magnoliopsida</taxon>
        <taxon>eudicotyledons</taxon>
        <taxon>Gunneridae</taxon>
        <taxon>Pentapetalae</taxon>
        <taxon>rosids</taxon>
        <taxon>malvids</taxon>
        <taxon>Sapindales</taxon>
        <taxon>Rutaceae</taxon>
        <taxon>Aurantioideae</taxon>
        <taxon>Citrus</taxon>
    </lineage>
</organism>
<gene>
    <name evidence="2" type="ORF">CISIN_1g039616mg</name>
</gene>
<accession>A0A067DFK1</accession>
<sequence>MAKPIYMNASNRSHNHSARTHALPFQNKRLRHAAAAVTSVQVCSTLQLLAVLDLLHRSNYCRLCRRCLRILSPSSATEGKVILAVPSDA</sequence>
<proteinExistence type="predicted"/>
<feature type="region of interest" description="Disordered" evidence="1">
    <location>
        <begin position="1"/>
        <end position="22"/>
    </location>
</feature>
<evidence type="ECO:0000256" key="1">
    <source>
        <dbReference type="SAM" id="MobiDB-lite"/>
    </source>
</evidence>
<dbReference type="AlphaFoldDB" id="A0A067DFK1"/>